<feature type="domain" description="F-box protein AT5G49610-like beta-propeller" evidence="1">
    <location>
        <begin position="45"/>
        <end position="321"/>
    </location>
</feature>
<proteinExistence type="predicted"/>
<evidence type="ECO:0000313" key="3">
    <source>
        <dbReference type="EnsemblPlants" id="KQJ86721"/>
    </source>
</evidence>
<keyword evidence="4" id="KW-1185">Reference proteome</keyword>
<dbReference type="STRING" id="15368.A0A0Q3PC50"/>
<dbReference type="FunCoup" id="A0A0Q3PC50">
    <property type="interactions" value="816"/>
</dbReference>
<accession>A0A0Q3PC50</accession>
<evidence type="ECO:0000313" key="4">
    <source>
        <dbReference type="Proteomes" id="UP000008810"/>
    </source>
</evidence>
<dbReference type="InterPro" id="IPR056594">
    <property type="entry name" value="AT5G49610-like_b-prop"/>
</dbReference>
<dbReference type="Proteomes" id="UP000008810">
    <property type="component" value="Chromosome 4"/>
</dbReference>
<dbReference type="Gramene" id="KQJ86721">
    <property type="protein sequence ID" value="KQJ86721"/>
    <property type="gene ID" value="BRADI_4g07365v3"/>
</dbReference>
<sequence length="335" mass="37617">MYNSPKGRNSKINLRLHQLVAPVRCGDFVLTSIQESPDVSPSWTIIDSRHGYVLLMNHDGGSLTVFNPLLWWSKTFGLCKEENIHHVKHTRAQCIYSDEEPMSFRVVLLCHDSTRVRATVFSSKTMEWSILPWMEVPERRANGPKWLVLISGSMQANRFMYWVCTNNGIPVQDPPFMIAVDKTTMEISFAEVPLCLDDEHCSFHIGEMKDTSPCIVYASDDLNIGVLLRATEGGCAQSWYLQKVSNMYTHLTKLLGDNPLIEVDVAAVMDGFAYLAVDMGNGTPNSRLILSLCLETMELDKLCQVAFHGGVYPYIMAWPPVLVGNYGAFELGDAQ</sequence>
<dbReference type="InParanoid" id="A0A0Q3PC50"/>
<name>A0A0Q3PC50_BRADI</name>
<reference evidence="3" key="3">
    <citation type="submission" date="2018-08" db="UniProtKB">
        <authorList>
            <consortium name="EnsemblPlants"/>
        </authorList>
    </citation>
    <scope>IDENTIFICATION</scope>
    <source>
        <strain evidence="3">cv. Bd21</strain>
    </source>
</reference>
<organism evidence="2">
    <name type="scientific">Brachypodium distachyon</name>
    <name type="common">Purple false brome</name>
    <name type="synonym">Trachynia distachya</name>
    <dbReference type="NCBI Taxonomy" id="15368"/>
    <lineage>
        <taxon>Eukaryota</taxon>
        <taxon>Viridiplantae</taxon>
        <taxon>Streptophyta</taxon>
        <taxon>Embryophyta</taxon>
        <taxon>Tracheophyta</taxon>
        <taxon>Spermatophyta</taxon>
        <taxon>Magnoliopsida</taxon>
        <taxon>Liliopsida</taxon>
        <taxon>Poales</taxon>
        <taxon>Poaceae</taxon>
        <taxon>BOP clade</taxon>
        <taxon>Pooideae</taxon>
        <taxon>Stipodae</taxon>
        <taxon>Brachypodieae</taxon>
        <taxon>Brachypodium</taxon>
    </lineage>
</organism>
<dbReference type="Pfam" id="PF23635">
    <property type="entry name" value="Beta-prop_AT5G49610-like"/>
    <property type="match status" value="1"/>
</dbReference>
<dbReference type="EnsemblPlants" id="KQJ86721">
    <property type="protein sequence ID" value="KQJ86721"/>
    <property type="gene ID" value="BRADI_4g07365v3"/>
</dbReference>
<evidence type="ECO:0000313" key="2">
    <source>
        <dbReference type="EMBL" id="KQJ86721.1"/>
    </source>
</evidence>
<dbReference type="OrthoDB" id="602193at2759"/>
<reference evidence="2 3" key="1">
    <citation type="journal article" date="2010" name="Nature">
        <title>Genome sequencing and analysis of the model grass Brachypodium distachyon.</title>
        <authorList>
            <consortium name="International Brachypodium Initiative"/>
        </authorList>
    </citation>
    <scope>NUCLEOTIDE SEQUENCE [LARGE SCALE GENOMIC DNA]</scope>
    <source>
        <strain evidence="2 3">Bd21</strain>
    </source>
</reference>
<reference evidence="2" key="2">
    <citation type="submission" date="2017-06" db="EMBL/GenBank/DDBJ databases">
        <title>WGS assembly of Brachypodium distachyon.</title>
        <authorList>
            <consortium name="The International Brachypodium Initiative"/>
            <person name="Lucas S."/>
            <person name="Harmon-Smith M."/>
            <person name="Lail K."/>
            <person name="Tice H."/>
            <person name="Grimwood J."/>
            <person name="Bruce D."/>
            <person name="Barry K."/>
            <person name="Shu S."/>
            <person name="Lindquist E."/>
            <person name="Wang M."/>
            <person name="Pitluck S."/>
            <person name="Vogel J.P."/>
            <person name="Garvin D.F."/>
            <person name="Mockler T.C."/>
            <person name="Schmutz J."/>
            <person name="Rokhsar D."/>
            <person name="Bevan M.W."/>
        </authorList>
    </citation>
    <scope>NUCLEOTIDE SEQUENCE</scope>
    <source>
        <strain evidence="2">Bd21</strain>
    </source>
</reference>
<gene>
    <name evidence="2" type="ORF">BRADI_4g07365v3</name>
</gene>
<protein>
    <recommendedName>
        <fullName evidence="1">F-box protein AT5G49610-like beta-propeller domain-containing protein</fullName>
    </recommendedName>
</protein>
<dbReference type="PANTHER" id="PTHR33207">
    <property type="entry name" value="F-BOX DOMAIN CONTAINING PROTEIN-RELATED"/>
    <property type="match status" value="1"/>
</dbReference>
<dbReference type="AlphaFoldDB" id="A0A0Q3PC50"/>
<dbReference type="EMBL" id="CM000883">
    <property type="protein sequence ID" value="KQJ86721.1"/>
    <property type="molecule type" value="Genomic_DNA"/>
</dbReference>
<evidence type="ECO:0000259" key="1">
    <source>
        <dbReference type="Pfam" id="PF23635"/>
    </source>
</evidence>